<organism evidence="1 2">
    <name type="scientific">Halohasta litchfieldiae</name>
    <dbReference type="NCBI Taxonomy" id="1073996"/>
    <lineage>
        <taxon>Archaea</taxon>
        <taxon>Methanobacteriati</taxon>
        <taxon>Methanobacteriota</taxon>
        <taxon>Stenosarchaea group</taxon>
        <taxon>Halobacteria</taxon>
        <taxon>Halobacteriales</taxon>
        <taxon>Haloferacaceae</taxon>
        <taxon>Halohasta</taxon>
    </lineage>
</organism>
<name>A0A1H6XWF4_9EURY</name>
<dbReference type="AlphaFoldDB" id="A0A1H6XWF4"/>
<proteinExistence type="predicted"/>
<dbReference type="EMBL" id="FNYR01000049">
    <property type="protein sequence ID" value="SEJ33383.1"/>
    <property type="molecule type" value="Genomic_DNA"/>
</dbReference>
<evidence type="ECO:0000313" key="1">
    <source>
        <dbReference type="EMBL" id="SEJ33383.1"/>
    </source>
</evidence>
<accession>A0A1H6XWF4</accession>
<evidence type="ECO:0000313" key="2">
    <source>
        <dbReference type="Proteomes" id="UP000198888"/>
    </source>
</evidence>
<dbReference type="STRING" id="1073996.SAMN05444271_14918"/>
<keyword evidence="2" id="KW-1185">Reference proteome</keyword>
<reference evidence="1 2" key="1">
    <citation type="submission" date="2016-10" db="EMBL/GenBank/DDBJ databases">
        <authorList>
            <person name="de Groot N.N."/>
        </authorList>
    </citation>
    <scope>NUCLEOTIDE SEQUENCE [LARGE SCALE GENOMIC DNA]</scope>
    <source>
        <strain evidence="1 2">DSM 22187</strain>
    </source>
</reference>
<dbReference type="Proteomes" id="UP000198888">
    <property type="component" value="Unassembled WGS sequence"/>
</dbReference>
<gene>
    <name evidence="1" type="ORF">SAMN05444271_14918</name>
</gene>
<sequence length="38" mass="4290">MYTGAVERMSPNKDPTDRVAWLLTVKGGSVFCDRYDIP</sequence>
<protein>
    <submittedName>
        <fullName evidence="1">Uncharacterized protein</fullName>
    </submittedName>
</protein>